<gene>
    <name evidence="2" type="ORF">NEUTE1DRAFT_142927</name>
</gene>
<dbReference type="AlphaFoldDB" id="F8N1D1"/>
<dbReference type="RefSeq" id="XP_009856734.1">
    <property type="nucleotide sequence ID" value="XM_009858432.1"/>
</dbReference>
<proteinExistence type="predicted"/>
<dbReference type="Proteomes" id="UP000008065">
    <property type="component" value="Unassembled WGS sequence"/>
</dbReference>
<organism evidence="2 3">
    <name type="scientific">Neurospora tetrasperma (strain FGSC 2508 / ATCC MYA-4615 / P0657)</name>
    <dbReference type="NCBI Taxonomy" id="510951"/>
    <lineage>
        <taxon>Eukaryota</taxon>
        <taxon>Fungi</taxon>
        <taxon>Dikarya</taxon>
        <taxon>Ascomycota</taxon>
        <taxon>Pezizomycotina</taxon>
        <taxon>Sordariomycetes</taxon>
        <taxon>Sordariomycetidae</taxon>
        <taxon>Sordariales</taxon>
        <taxon>Sordariaceae</taxon>
        <taxon>Neurospora</taxon>
    </lineage>
</organism>
<dbReference type="EMBL" id="GL891382">
    <property type="protein sequence ID" value="EGO53111.1"/>
    <property type="molecule type" value="Genomic_DNA"/>
</dbReference>
<dbReference type="HOGENOM" id="CLU_188060_0_0_1"/>
<sequence length="61" mass="6474">MNATVSAVAWFRIPDIPALLELSTEPSPLGKGTINSHPATSSEKAGRRDQADLSLPPFSKV</sequence>
<dbReference type="KEGG" id="nte:NEUTE1DRAFT142927"/>
<protein>
    <submittedName>
        <fullName evidence="2">Uncharacterized protein</fullName>
    </submittedName>
</protein>
<evidence type="ECO:0000256" key="1">
    <source>
        <dbReference type="SAM" id="MobiDB-lite"/>
    </source>
</evidence>
<evidence type="ECO:0000313" key="2">
    <source>
        <dbReference type="EMBL" id="EGO53111.1"/>
    </source>
</evidence>
<dbReference type="VEuPathDB" id="FungiDB:NEUTE1DRAFT_142927"/>
<keyword evidence="3" id="KW-1185">Reference proteome</keyword>
<reference evidence="3" key="1">
    <citation type="journal article" date="2011" name="Genetics">
        <title>Massive changes in genome architecture accompany the transition to self-fertility in the filamentous fungus Neurospora tetrasperma.</title>
        <authorList>
            <person name="Ellison C.E."/>
            <person name="Stajich J.E."/>
            <person name="Jacobson D.J."/>
            <person name="Natvig D.O."/>
            <person name="Lapidus A."/>
            <person name="Foster B."/>
            <person name="Aerts A."/>
            <person name="Riley R."/>
            <person name="Lindquist E.A."/>
            <person name="Grigoriev I.V."/>
            <person name="Taylor J.W."/>
        </authorList>
    </citation>
    <scope>NUCLEOTIDE SEQUENCE [LARGE SCALE GENOMIC DNA]</scope>
    <source>
        <strain evidence="3">FGSC 2508 / P0657</strain>
    </source>
</reference>
<accession>F8N1D1</accession>
<name>F8N1D1_NEUT8</name>
<feature type="region of interest" description="Disordered" evidence="1">
    <location>
        <begin position="22"/>
        <end position="61"/>
    </location>
</feature>
<dbReference type="GeneID" id="20826307"/>
<feature type="compositionally biased region" description="Polar residues" evidence="1">
    <location>
        <begin position="33"/>
        <end position="43"/>
    </location>
</feature>
<evidence type="ECO:0000313" key="3">
    <source>
        <dbReference type="Proteomes" id="UP000008065"/>
    </source>
</evidence>